<comment type="caution">
    <text evidence="1">The sequence shown here is derived from an EMBL/GenBank/DDBJ whole genome shotgun (WGS) entry which is preliminary data.</text>
</comment>
<proteinExistence type="predicted"/>
<dbReference type="EMBL" id="CM056814">
    <property type="protein sequence ID" value="KAJ8626361.1"/>
    <property type="molecule type" value="Genomic_DNA"/>
</dbReference>
<protein>
    <submittedName>
        <fullName evidence="1">Uncharacterized protein</fullName>
    </submittedName>
</protein>
<evidence type="ECO:0000313" key="2">
    <source>
        <dbReference type="Proteomes" id="UP001234297"/>
    </source>
</evidence>
<gene>
    <name evidence="1" type="ORF">MRB53_019668</name>
</gene>
<sequence length="737" mass="82507">MPSRQPEPPRPPLHHRRHSLPPFLLPVAAASAVFAIIILLLALLLRKLSRRRAPTSDLNQPRRFSYSALRRATCSFSASNKLGQGGFGSVYRAAVPSYDHPLAVKLMDTGSLQGDREFHNELSLAPQINGCDRVVSLIGYSHHRRGDRLLLVYELMPNGSLQDALLDSRRPEMMIWKRRFTVALDVAEGLLFLHCSCDPPIIHGDIKPSNVLLDCDFSAKIADFGLSRVKTVDLAIDVSSSPEIKKTQIHHQQISDDESLLEEETESVTTMTTNTVCEDGNGNAISAVELSRSPEDVSNSETLEKASASEGNFSVEEGLRKAVGRSDSSGVKEYVMEWIGKEVGKERPNSDWIAEGKSRSPINKKSKKQQQHRQLEWWEALDDEKTERKKEKCRPAKVWWREEFCEELAKKKKKKKRNAETSEAGDLWWQRDEEASIPVKKIKKKKRSHSSIDWWMDGLSGEFRFGRRCSVDGMSGEIPKSGGCGLSSTPSMRGTVCYIAPECGGGGPPSEKCDVYSYGVLLLVIIAGRRPLQVTGSPMSEFERANLVSWARHLARRGKLLDLVDPAIEELDRDQALLCITVALLCLQRLPLQRPSIKQVVGMLSGQSEAPHLPVEFSPSPPSAWKYKPRKKARPVSLKAITQTVIVKFFASTSRRKEERTGMLLDCTDTFQSYAHCYMIAIKPINRLHQPGSGFRSQYPGPSVQIFLIVSQVTSDTLLRQQANIYSSDYSIRVSLF</sequence>
<accession>A0ACC2KZP2</accession>
<reference evidence="1 2" key="1">
    <citation type="journal article" date="2022" name="Hortic Res">
        <title>A haplotype resolved chromosomal level avocado genome allows analysis of novel avocado genes.</title>
        <authorList>
            <person name="Nath O."/>
            <person name="Fletcher S.J."/>
            <person name="Hayward A."/>
            <person name="Shaw L.M."/>
            <person name="Masouleh A.K."/>
            <person name="Furtado A."/>
            <person name="Henry R.J."/>
            <person name="Mitter N."/>
        </authorList>
    </citation>
    <scope>NUCLEOTIDE SEQUENCE [LARGE SCALE GENOMIC DNA]</scope>
    <source>
        <strain evidence="2">cv. Hass</strain>
    </source>
</reference>
<evidence type="ECO:0000313" key="1">
    <source>
        <dbReference type="EMBL" id="KAJ8626361.1"/>
    </source>
</evidence>
<name>A0ACC2KZP2_PERAE</name>
<organism evidence="1 2">
    <name type="scientific">Persea americana</name>
    <name type="common">Avocado</name>
    <dbReference type="NCBI Taxonomy" id="3435"/>
    <lineage>
        <taxon>Eukaryota</taxon>
        <taxon>Viridiplantae</taxon>
        <taxon>Streptophyta</taxon>
        <taxon>Embryophyta</taxon>
        <taxon>Tracheophyta</taxon>
        <taxon>Spermatophyta</taxon>
        <taxon>Magnoliopsida</taxon>
        <taxon>Magnoliidae</taxon>
        <taxon>Laurales</taxon>
        <taxon>Lauraceae</taxon>
        <taxon>Persea</taxon>
    </lineage>
</organism>
<dbReference type="Proteomes" id="UP001234297">
    <property type="component" value="Chromosome 6"/>
</dbReference>
<keyword evidence="2" id="KW-1185">Reference proteome</keyword>